<dbReference type="RefSeq" id="WP_163992259.1">
    <property type="nucleotide sequence ID" value="NZ_WUEY01000021.1"/>
</dbReference>
<feature type="transmembrane region" description="Helical" evidence="1">
    <location>
        <begin position="20"/>
        <end position="41"/>
    </location>
</feature>
<dbReference type="Proteomes" id="UP000483035">
    <property type="component" value="Unassembled WGS sequence"/>
</dbReference>
<keyword evidence="1" id="KW-0472">Membrane</keyword>
<keyword evidence="1" id="KW-1133">Transmembrane helix</keyword>
<protein>
    <recommendedName>
        <fullName evidence="2">Putative Flp pilus-assembly TadG-like N-terminal domain-containing protein</fullName>
    </recommendedName>
</protein>
<comment type="caution">
    <text evidence="3">The sequence shown here is derived from an EMBL/GenBank/DDBJ whole genome shotgun (WGS) entry which is preliminary data.</text>
</comment>
<sequence length="577" mass="58928">MKGLLERVASLRDRRGNVAVTTALVSPLILYCLGLGIDYGMMTLQQRRLQQLSDIGAITAASDIANAPAALLANLQSNGTTAAVASGSGYLTSSGQVTATAANSGQYETLANLVFGTYTADTSIAPANRFSTGTSPYDSVKVTLTQKAVMPFASAFATPPTLSATGTASSDRLAAFSIGSRLASLNGGILNQLLGSLLGTQISLKVVDYQSLIGAKVNLLSFLNLLATDLNLTGVSYDQLLATDVTYDKILGALGKSTNLSTGVVTLINNLGKTLGTTKLTVKLEDILNLGPLGPDVVGTAPNLTTNISVMDLISATAMAANQQKQIALDLGATLPGVATAKVTLAVGEMAKQTPALAVGAPGTIVRTPQIRLAVEVAVTGLSLIAGLKLRVPLYIEIAPAEAKLASITCVGGSAPNAVVGIDAVPGVAEIALGDVDTSAFVNFGSEPRVTPAAIVDSLLLKVIAGAQVDIANLSPTRLTFQPSEISAGTIKTVSTKDILTSTIQSLLKNANISIQLLILTIGTPQGVLSAVADTLSIVTAPLDQLLYNLLGLLGIGVGQADISVTDARCTQPVLVQ</sequence>
<evidence type="ECO:0000259" key="2">
    <source>
        <dbReference type="Pfam" id="PF13400"/>
    </source>
</evidence>
<proteinExistence type="predicted"/>
<dbReference type="InterPro" id="IPR028087">
    <property type="entry name" value="Tad_N"/>
</dbReference>
<reference evidence="3 4" key="1">
    <citation type="submission" date="2019-12" db="EMBL/GenBank/DDBJ databases">
        <title>Rhizobium genotypes associated with high levels of biological nitrogen fixation by grain legumes in a temperate-maritime cropping system.</title>
        <authorList>
            <person name="Maluk M."/>
            <person name="Francesc Ferrando Molina F."/>
            <person name="Lopez Del Egido L."/>
            <person name="Lafos M."/>
            <person name="Langarica-Fuentes A."/>
            <person name="Gebre Yohannes G."/>
            <person name="Young M.W."/>
            <person name="Martin P."/>
            <person name="Gantlett R."/>
            <person name="Kenicer G."/>
            <person name="Hawes C."/>
            <person name="Begg G.S."/>
            <person name="Quilliam R.S."/>
            <person name="Squire G.R."/>
            <person name="Poole P.S."/>
            <person name="Young P.W."/>
            <person name="Iannetta P.M."/>
            <person name="James E.K."/>
        </authorList>
    </citation>
    <scope>NUCLEOTIDE SEQUENCE [LARGE SCALE GENOMIC DNA]</scope>
    <source>
        <strain evidence="3 4">JHI1118</strain>
    </source>
</reference>
<dbReference type="AlphaFoldDB" id="A0A6L9UIJ2"/>
<evidence type="ECO:0000256" key="1">
    <source>
        <dbReference type="SAM" id="Phobius"/>
    </source>
</evidence>
<evidence type="ECO:0000313" key="3">
    <source>
        <dbReference type="EMBL" id="NEI73690.1"/>
    </source>
</evidence>
<evidence type="ECO:0000313" key="4">
    <source>
        <dbReference type="Proteomes" id="UP000483035"/>
    </source>
</evidence>
<dbReference type="Pfam" id="PF13400">
    <property type="entry name" value="Tad"/>
    <property type="match status" value="1"/>
</dbReference>
<name>A0A6L9UIJ2_9HYPH</name>
<dbReference type="EMBL" id="WUEY01000021">
    <property type="protein sequence ID" value="NEI73690.1"/>
    <property type="molecule type" value="Genomic_DNA"/>
</dbReference>
<keyword evidence="1" id="KW-0812">Transmembrane</keyword>
<organism evidence="3 4">
    <name type="scientific">Rhizobium lusitanum</name>
    <dbReference type="NCBI Taxonomy" id="293958"/>
    <lineage>
        <taxon>Bacteria</taxon>
        <taxon>Pseudomonadati</taxon>
        <taxon>Pseudomonadota</taxon>
        <taxon>Alphaproteobacteria</taxon>
        <taxon>Hyphomicrobiales</taxon>
        <taxon>Rhizobiaceae</taxon>
        <taxon>Rhizobium/Agrobacterium group</taxon>
        <taxon>Rhizobium</taxon>
    </lineage>
</organism>
<gene>
    <name evidence="3" type="ORF">GR212_29490</name>
</gene>
<feature type="domain" description="Putative Flp pilus-assembly TadG-like N-terminal" evidence="2">
    <location>
        <begin position="16"/>
        <end position="62"/>
    </location>
</feature>
<accession>A0A6L9UIJ2</accession>